<reference evidence="7 9" key="1">
    <citation type="submission" date="2017-12" db="EMBL/GenBank/DDBJ databases">
        <title>Phylogenetic diversity of female urinary microbiome.</title>
        <authorList>
            <person name="Thomas-White K."/>
            <person name="Wolfe A.J."/>
        </authorList>
    </citation>
    <scope>NUCLEOTIDE SEQUENCE [LARGE SCALE GENOMIC DNA]</scope>
    <source>
        <strain evidence="7 9">UMB0119</strain>
    </source>
</reference>
<dbReference type="PANTHER" id="PTHR42749">
    <property type="entry name" value="CELL SHAPE-DETERMINING PROTEIN MREB"/>
    <property type="match status" value="1"/>
</dbReference>
<dbReference type="PANTHER" id="PTHR42749:SF1">
    <property type="entry name" value="CELL SHAPE-DETERMINING PROTEIN MREB"/>
    <property type="match status" value="1"/>
</dbReference>
<dbReference type="Gene3D" id="3.30.420.40">
    <property type="match status" value="3"/>
</dbReference>
<dbReference type="NCBIfam" id="NF010539">
    <property type="entry name" value="PRK13927.1"/>
    <property type="match status" value="1"/>
</dbReference>
<comment type="subcellular location">
    <subcellularLocation>
        <location evidence="6">Cytoplasm</location>
    </subcellularLocation>
    <text evidence="6">Membrane-associated.</text>
</comment>
<protein>
    <recommendedName>
        <fullName evidence="6">Cell shape-determining protein MreB</fullName>
    </recommendedName>
</protein>
<dbReference type="Proteomes" id="UP000234335">
    <property type="component" value="Unassembled WGS sequence"/>
</dbReference>
<dbReference type="RefSeq" id="WP_101540739.1">
    <property type="nucleotide sequence ID" value="NZ_CALTZC010000001.1"/>
</dbReference>
<keyword evidence="3 6" id="KW-0067">ATP-binding</keyword>
<gene>
    <name evidence="8" type="primary">mreB_2</name>
    <name evidence="6" type="synonym">mreB</name>
    <name evidence="7" type="ORF">CYJ34_07925</name>
    <name evidence="8" type="ORF">NCTC9810_01834</name>
</gene>
<comment type="function">
    <text evidence="6">Forms membrane-associated dynamic filaments that are essential for cell shape determination. Acts by regulating cell wall synthesis and cell elongation, and thus cell shape. A feedback loop between cell geometry and MreB localization may maintain elongated cell shape by targeting cell wall growth to regions of negative cell wall curvature.</text>
</comment>
<dbReference type="GO" id="GO:0005524">
    <property type="term" value="F:ATP binding"/>
    <property type="evidence" value="ECO:0007669"/>
    <property type="project" value="UniProtKB-KW"/>
</dbReference>
<comment type="similarity">
    <text evidence="5 6">Belongs to the FtsA/MreB family.</text>
</comment>
<evidence type="ECO:0000256" key="3">
    <source>
        <dbReference type="ARBA" id="ARBA00022840"/>
    </source>
</evidence>
<evidence type="ECO:0000313" key="8">
    <source>
        <dbReference type="EMBL" id="SUU93474.1"/>
    </source>
</evidence>
<keyword evidence="1 6" id="KW-0963">Cytoplasm</keyword>
<dbReference type="OrthoDB" id="9768127at2"/>
<dbReference type="GO" id="GO:0008360">
    <property type="term" value="P:regulation of cell shape"/>
    <property type="evidence" value="ECO:0007669"/>
    <property type="project" value="UniProtKB-UniRule"/>
</dbReference>
<comment type="subunit">
    <text evidence="6">Forms polymers.</text>
</comment>
<dbReference type="HAMAP" id="MF_02207">
    <property type="entry name" value="MreB"/>
    <property type="match status" value="1"/>
</dbReference>
<evidence type="ECO:0000256" key="1">
    <source>
        <dbReference type="ARBA" id="ARBA00022490"/>
    </source>
</evidence>
<dbReference type="InterPro" id="IPR004753">
    <property type="entry name" value="MreB"/>
</dbReference>
<reference evidence="8 10" key="2">
    <citation type="submission" date="2018-06" db="EMBL/GenBank/DDBJ databases">
        <authorList>
            <consortium name="Pathogen Informatics"/>
            <person name="Doyle S."/>
        </authorList>
    </citation>
    <scope>NUCLEOTIDE SEQUENCE [LARGE SCALE GENOMIC DNA]</scope>
    <source>
        <strain evidence="8 10">NCTC9810</strain>
    </source>
</reference>
<sequence length="349" mass="37618">MARVRRSVAIDLGTAKVLVFVNNKGVVLSEPSVIAVDVLKDEILAVGDEAKKLVGRTPGNVKAIMPLKDGVIADFPSTERMLKYFLDKSVNKALLKPDLLICVPSRATQVEKRAVLQASENAGAHRTYLIEEPLAAAIGAGIDITDAGGELIIDIGGGTTDIAVISMGQIIASQSVPVAGLTFDTAIKDYIRKRYGLLLGDNKAEEIKIAAGNAEVNESIEVTGREISTGMPQKVYVPIGEIELAIKPYVDLIVDGVKKVLEVTPPELAADIYDKQMILTGGGAYTIGLRQRLSEKFQIDVNIADNADQCVIIGTGRALTWLDEIDQSTEESVKAKQKELESNEKLRRR</sequence>
<evidence type="ECO:0000256" key="6">
    <source>
        <dbReference type="HAMAP-Rule" id="MF_02207"/>
    </source>
</evidence>
<dbReference type="InterPro" id="IPR056546">
    <property type="entry name" value="MreB_MamK-like"/>
</dbReference>
<evidence type="ECO:0000313" key="10">
    <source>
        <dbReference type="Proteomes" id="UP000255124"/>
    </source>
</evidence>
<dbReference type="InterPro" id="IPR043129">
    <property type="entry name" value="ATPase_NBD"/>
</dbReference>
<proteinExistence type="inferred from homology"/>
<evidence type="ECO:0000256" key="4">
    <source>
        <dbReference type="ARBA" id="ARBA00022960"/>
    </source>
</evidence>
<comment type="caution">
    <text evidence="6">Lacks conserved residue(s) required for the propagation of feature annotation.</text>
</comment>
<dbReference type="EMBL" id="UFTA01000002">
    <property type="protein sequence ID" value="SUU93474.1"/>
    <property type="molecule type" value="Genomic_DNA"/>
</dbReference>
<dbReference type="Proteomes" id="UP000255124">
    <property type="component" value="Unassembled WGS sequence"/>
</dbReference>
<evidence type="ECO:0000313" key="7">
    <source>
        <dbReference type="EMBL" id="PKZ15721.1"/>
    </source>
</evidence>
<accession>A0A2I1M6G6</accession>
<keyword evidence="2 6" id="KW-0547">Nucleotide-binding</keyword>
<dbReference type="PRINTS" id="PR01652">
    <property type="entry name" value="SHAPEPROTEIN"/>
</dbReference>
<dbReference type="GO" id="GO:0005737">
    <property type="term" value="C:cytoplasm"/>
    <property type="evidence" value="ECO:0007669"/>
    <property type="project" value="UniProtKB-SubCell"/>
</dbReference>
<evidence type="ECO:0000256" key="2">
    <source>
        <dbReference type="ARBA" id="ARBA00022741"/>
    </source>
</evidence>
<dbReference type="SUPFAM" id="SSF53067">
    <property type="entry name" value="Actin-like ATPase domain"/>
    <property type="match status" value="2"/>
</dbReference>
<organism evidence="7 9">
    <name type="scientific">Anaerococcus octavius</name>
    <dbReference type="NCBI Taxonomy" id="54007"/>
    <lineage>
        <taxon>Bacteria</taxon>
        <taxon>Bacillati</taxon>
        <taxon>Bacillota</taxon>
        <taxon>Tissierellia</taxon>
        <taxon>Tissierellales</taxon>
        <taxon>Peptoniphilaceae</taxon>
        <taxon>Anaerococcus</taxon>
    </lineage>
</organism>
<feature type="binding site" evidence="6">
    <location>
        <begin position="205"/>
        <end position="208"/>
    </location>
    <ligand>
        <name>ATP</name>
        <dbReference type="ChEBI" id="CHEBI:30616"/>
    </ligand>
</feature>
<evidence type="ECO:0000256" key="5">
    <source>
        <dbReference type="ARBA" id="ARBA00023458"/>
    </source>
</evidence>
<dbReference type="GO" id="GO:0000902">
    <property type="term" value="P:cell morphogenesis"/>
    <property type="evidence" value="ECO:0007669"/>
    <property type="project" value="InterPro"/>
</dbReference>
<dbReference type="CDD" id="cd10225">
    <property type="entry name" value="ASKHA_NBD_MreB-like"/>
    <property type="match status" value="1"/>
</dbReference>
<dbReference type="AlphaFoldDB" id="A0A2I1M6G6"/>
<feature type="binding site" evidence="6">
    <location>
        <begin position="157"/>
        <end position="159"/>
    </location>
    <ligand>
        <name>ATP</name>
        <dbReference type="ChEBI" id="CHEBI:30616"/>
    </ligand>
</feature>
<keyword evidence="4 6" id="KW-0133">Cell shape</keyword>
<dbReference type="EMBL" id="PKGS01000006">
    <property type="protein sequence ID" value="PKZ15721.1"/>
    <property type="molecule type" value="Genomic_DNA"/>
</dbReference>
<evidence type="ECO:0000313" key="9">
    <source>
        <dbReference type="Proteomes" id="UP000234335"/>
    </source>
</evidence>
<dbReference type="Pfam" id="PF06723">
    <property type="entry name" value="MreB_Mbl"/>
    <property type="match status" value="1"/>
</dbReference>
<name>A0A2I1M6G6_9FIRM</name>
<dbReference type="NCBIfam" id="TIGR00904">
    <property type="entry name" value="mreB"/>
    <property type="match status" value="1"/>
</dbReference>
<keyword evidence="9" id="KW-1185">Reference proteome</keyword>